<dbReference type="VEuPathDB" id="VectorBase:ASIC012994"/>
<sequence length="112" mass="13056">MNEVFLYGYVIASVGAVISMIYFGLYNFSQQRNLRLILDSTVFRQIYERNHPSPHKYANRHRSKLITRRLLNKINQLKPRIHLPSEVPRWKLIHTATGEVRAIPLAPSSEAK</sequence>
<accession>A0A084W4A7</accession>
<dbReference type="EnsemblMetazoa" id="ASIC012994-RA">
    <property type="protein sequence ID" value="ASIC012994-PA"/>
    <property type="gene ID" value="ASIC012994"/>
</dbReference>
<name>A0A084W4A7_ANOSI</name>
<evidence type="ECO:0000313" key="2">
    <source>
        <dbReference type="EMBL" id="KFB45051.1"/>
    </source>
</evidence>
<dbReference type="OMA" id="LSEGPRW"/>
<reference evidence="2 4" key="1">
    <citation type="journal article" date="2014" name="BMC Genomics">
        <title>Genome sequence of Anopheles sinensis provides insight into genetics basis of mosquito competence for malaria parasites.</title>
        <authorList>
            <person name="Zhou D."/>
            <person name="Zhang D."/>
            <person name="Ding G."/>
            <person name="Shi L."/>
            <person name="Hou Q."/>
            <person name="Ye Y."/>
            <person name="Xu Y."/>
            <person name="Zhou H."/>
            <person name="Xiong C."/>
            <person name="Li S."/>
            <person name="Yu J."/>
            <person name="Hong S."/>
            <person name="Yu X."/>
            <person name="Zou P."/>
            <person name="Chen C."/>
            <person name="Chang X."/>
            <person name="Wang W."/>
            <person name="Lv Y."/>
            <person name="Sun Y."/>
            <person name="Ma L."/>
            <person name="Shen B."/>
            <person name="Zhu C."/>
        </authorList>
    </citation>
    <scope>NUCLEOTIDE SEQUENCE [LARGE SCALE GENOMIC DNA]</scope>
</reference>
<keyword evidence="1" id="KW-0812">Transmembrane</keyword>
<dbReference type="AlphaFoldDB" id="A0A084W4A7"/>
<proteinExistence type="predicted"/>
<organism evidence="2">
    <name type="scientific">Anopheles sinensis</name>
    <name type="common">Mosquito</name>
    <dbReference type="NCBI Taxonomy" id="74873"/>
    <lineage>
        <taxon>Eukaryota</taxon>
        <taxon>Metazoa</taxon>
        <taxon>Ecdysozoa</taxon>
        <taxon>Arthropoda</taxon>
        <taxon>Hexapoda</taxon>
        <taxon>Insecta</taxon>
        <taxon>Pterygota</taxon>
        <taxon>Neoptera</taxon>
        <taxon>Endopterygota</taxon>
        <taxon>Diptera</taxon>
        <taxon>Nematocera</taxon>
        <taxon>Culicoidea</taxon>
        <taxon>Culicidae</taxon>
        <taxon>Anophelinae</taxon>
        <taxon>Anopheles</taxon>
    </lineage>
</organism>
<keyword evidence="1" id="KW-1133">Transmembrane helix</keyword>
<dbReference type="Proteomes" id="UP000030765">
    <property type="component" value="Unassembled WGS sequence"/>
</dbReference>
<keyword evidence="1" id="KW-0472">Membrane</keyword>
<dbReference type="EMBL" id="KE525297">
    <property type="protein sequence ID" value="KFB45051.1"/>
    <property type="molecule type" value="Genomic_DNA"/>
</dbReference>
<dbReference type="OrthoDB" id="7728832at2759"/>
<evidence type="ECO:0000313" key="4">
    <source>
        <dbReference type="Proteomes" id="UP000030765"/>
    </source>
</evidence>
<feature type="transmembrane region" description="Helical" evidence="1">
    <location>
        <begin position="6"/>
        <end position="28"/>
    </location>
</feature>
<gene>
    <name evidence="2" type="ORF">ZHAS_00012994</name>
</gene>
<dbReference type="EMBL" id="ATLV01020303">
    <property type="status" value="NOT_ANNOTATED_CDS"/>
    <property type="molecule type" value="Genomic_DNA"/>
</dbReference>
<reference evidence="3" key="2">
    <citation type="submission" date="2020-05" db="UniProtKB">
        <authorList>
            <consortium name="EnsemblMetazoa"/>
        </authorList>
    </citation>
    <scope>IDENTIFICATION</scope>
</reference>
<protein>
    <submittedName>
        <fullName evidence="2 3">Uncharacterized protein</fullName>
    </submittedName>
</protein>
<evidence type="ECO:0000256" key="1">
    <source>
        <dbReference type="SAM" id="Phobius"/>
    </source>
</evidence>
<evidence type="ECO:0000313" key="3">
    <source>
        <dbReference type="EnsemblMetazoa" id="ASIC012994-PA"/>
    </source>
</evidence>
<keyword evidence="4" id="KW-1185">Reference proteome</keyword>